<protein>
    <submittedName>
        <fullName evidence="1">Uncharacterized protein</fullName>
    </submittedName>
</protein>
<dbReference type="GeneID" id="68615139"/>
<dbReference type="RefSeq" id="WP_227775255.1">
    <property type="nucleotide sequence ID" value="NZ_BAABKX010000001.1"/>
</dbReference>
<keyword evidence="2" id="KW-1185">Reference proteome</keyword>
<gene>
    <name evidence="1" type="ORF">GCM10025751_04520</name>
</gene>
<evidence type="ECO:0000313" key="2">
    <source>
        <dbReference type="Proteomes" id="UP001501729"/>
    </source>
</evidence>
<evidence type="ECO:0000313" key="1">
    <source>
        <dbReference type="EMBL" id="GAA5041843.1"/>
    </source>
</evidence>
<sequence length="403" mass="43569">MSGDILLGNGDDITETELAQHAFRTLTTDIVEVGLNFDVDHTANEVDIGGGRAVVSGTNNMAFPVNVHAETGLNLPVTSGINYVFLVVDLDADSVTIEIKSSDSAPMVGTGGTLRLGTIDTAEDESTPMNRGYDLTLDSITGGVTDNQAVDTLAGDNLDIQNGELTADFSDHVVNQRMFSLSNNGTEQWFKIGRVDNGGNFNDSHFGFDLQFAGPISAPPTGLRGYFANRDDDPHLEFESYGSEKNRHAEVVITSPSSTNEHYLYIKATSYLNARLVIWHSPNKFGSFDYQVGLTQSDTTGEIVYDTETMTPNAVKEIGDLHIEDAHLEYDSSTTPSEFRLVTRSGTTIATFPMDGETLPSFTGQTVRTLGDGEQQAVVVISDTKPSNLDGQTLWADSSEVEQ</sequence>
<dbReference type="AlphaFoldDB" id="A0AAV3UBJ1"/>
<organism evidence="1 2">
    <name type="scientific">Haladaptatus pallidirubidus</name>
    <dbReference type="NCBI Taxonomy" id="1008152"/>
    <lineage>
        <taxon>Archaea</taxon>
        <taxon>Methanobacteriati</taxon>
        <taxon>Methanobacteriota</taxon>
        <taxon>Stenosarchaea group</taxon>
        <taxon>Halobacteria</taxon>
        <taxon>Halobacteriales</taxon>
        <taxon>Haladaptataceae</taxon>
        <taxon>Haladaptatus</taxon>
    </lineage>
</organism>
<proteinExistence type="predicted"/>
<accession>A0AAV3UBJ1</accession>
<dbReference type="EMBL" id="BAABKX010000001">
    <property type="protein sequence ID" value="GAA5041843.1"/>
    <property type="molecule type" value="Genomic_DNA"/>
</dbReference>
<name>A0AAV3UBJ1_9EURY</name>
<comment type="caution">
    <text evidence="1">The sequence shown here is derived from an EMBL/GenBank/DDBJ whole genome shotgun (WGS) entry which is preliminary data.</text>
</comment>
<reference evidence="1 2" key="1">
    <citation type="journal article" date="2019" name="Int. J. Syst. Evol. Microbiol.">
        <title>The Global Catalogue of Microorganisms (GCM) 10K type strain sequencing project: providing services to taxonomists for standard genome sequencing and annotation.</title>
        <authorList>
            <consortium name="The Broad Institute Genomics Platform"/>
            <consortium name="The Broad Institute Genome Sequencing Center for Infectious Disease"/>
            <person name="Wu L."/>
            <person name="Ma J."/>
        </authorList>
    </citation>
    <scope>NUCLEOTIDE SEQUENCE [LARGE SCALE GENOMIC DNA]</scope>
    <source>
        <strain evidence="1 2">JCM 17504</strain>
    </source>
</reference>
<dbReference type="Proteomes" id="UP001501729">
    <property type="component" value="Unassembled WGS sequence"/>
</dbReference>